<proteinExistence type="predicted"/>
<protein>
    <submittedName>
        <fullName evidence="1">Uncharacterized protein</fullName>
    </submittedName>
</protein>
<dbReference type="AlphaFoldDB" id="A0AAN8X8J3"/>
<evidence type="ECO:0000313" key="2">
    <source>
        <dbReference type="Proteomes" id="UP001381693"/>
    </source>
</evidence>
<evidence type="ECO:0000313" key="1">
    <source>
        <dbReference type="EMBL" id="KAK7079707.1"/>
    </source>
</evidence>
<keyword evidence="2" id="KW-1185">Reference proteome</keyword>
<feature type="non-terminal residue" evidence="1">
    <location>
        <position position="1"/>
    </location>
</feature>
<sequence>ESRLSLHGVLSWKSASVSWAWVKSSMLAAMLPLNGMDVVPGSTWRLFNEDYSQEVLLR</sequence>
<dbReference type="EMBL" id="JAXCGZ010006513">
    <property type="protein sequence ID" value="KAK7079707.1"/>
    <property type="molecule type" value="Genomic_DNA"/>
</dbReference>
<organism evidence="1 2">
    <name type="scientific">Halocaridina rubra</name>
    <name type="common">Hawaiian red shrimp</name>
    <dbReference type="NCBI Taxonomy" id="373956"/>
    <lineage>
        <taxon>Eukaryota</taxon>
        <taxon>Metazoa</taxon>
        <taxon>Ecdysozoa</taxon>
        <taxon>Arthropoda</taxon>
        <taxon>Crustacea</taxon>
        <taxon>Multicrustacea</taxon>
        <taxon>Malacostraca</taxon>
        <taxon>Eumalacostraca</taxon>
        <taxon>Eucarida</taxon>
        <taxon>Decapoda</taxon>
        <taxon>Pleocyemata</taxon>
        <taxon>Caridea</taxon>
        <taxon>Atyoidea</taxon>
        <taxon>Atyidae</taxon>
        <taxon>Halocaridina</taxon>
    </lineage>
</organism>
<name>A0AAN8X8J3_HALRR</name>
<comment type="caution">
    <text evidence="1">The sequence shown here is derived from an EMBL/GenBank/DDBJ whole genome shotgun (WGS) entry which is preliminary data.</text>
</comment>
<dbReference type="Proteomes" id="UP001381693">
    <property type="component" value="Unassembled WGS sequence"/>
</dbReference>
<gene>
    <name evidence="1" type="ORF">SK128_025675</name>
</gene>
<reference evidence="1 2" key="1">
    <citation type="submission" date="2023-11" db="EMBL/GenBank/DDBJ databases">
        <title>Halocaridina rubra genome assembly.</title>
        <authorList>
            <person name="Smith C."/>
        </authorList>
    </citation>
    <scope>NUCLEOTIDE SEQUENCE [LARGE SCALE GENOMIC DNA]</scope>
    <source>
        <strain evidence="1">EP-1</strain>
        <tissue evidence="1">Whole</tissue>
    </source>
</reference>
<accession>A0AAN8X8J3</accession>